<dbReference type="RefSeq" id="WP_167608882.1">
    <property type="nucleotide sequence ID" value="NZ_SOYS01000002.1"/>
</dbReference>
<name>A0ABX0VJS9_9ENTR</name>
<evidence type="ECO:0000313" key="1">
    <source>
        <dbReference type="EMBL" id="NIY47284.1"/>
    </source>
</evidence>
<proteinExistence type="predicted"/>
<protein>
    <submittedName>
        <fullName evidence="1">Uncharacterized protein</fullName>
    </submittedName>
</protein>
<evidence type="ECO:0000313" key="2">
    <source>
        <dbReference type="Proteomes" id="UP000697927"/>
    </source>
</evidence>
<organism evidence="1 2">
    <name type="scientific">Cedecea colo</name>
    <dbReference type="NCBI Taxonomy" id="2552946"/>
    <lineage>
        <taxon>Bacteria</taxon>
        <taxon>Pseudomonadati</taxon>
        <taxon>Pseudomonadota</taxon>
        <taxon>Gammaproteobacteria</taxon>
        <taxon>Enterobacterales</taxon>
        <taxon>Enterobacteriaceae</taxon>
        <taxon>Cedecea</taxon>
    </lineage>
</organism>
<reference evidence="1 2" key="1">
    <citation type="journal article" date="2020" name="Microorganisms">
        <title>Polyphasic Characterisation of Cedecea colo sp. nov., a New Enteric Bacterium Isolated from the Koala Hindgut.</title>
        <authorList>
            <person name="Boath J.M."/>
            <person name="Dakhal S."/>
            <person name="Van T.T.H."/>
            <person name="Moore R.J."/>
            <person name="Dekiwadia C."/>
            <person name="Macreadie I.G."/>
        </authorList>
    </citation>
    <scope>NUCLEOTIDE SEQUENCE [LARGE SCALE GENOMIC DNA]</scope>
    <source>
        <strain evidence="1 2">ZA</strain>
    </source>
</reference>
<comment type="caution">
    <text evidence="1">The sequence shown here is derived from an EMBL/GenBank/DDBJ whole genome shotgun (WGS) entry which is preliminary data.</text>
</comment>
<accession>A0ABX0VJS9</accession>
<dbReference type="Proteomes" id="UP000697927">
    <property type="component" value="Unassembled WGS sequence"/>
</dbReference>
<gene>
    <name evidence="1" type="ORF">E2L00_06980</name>
</gene>
<sequence>MFNPIKWFLTKKQPENKEKTVIDTVEVQPAVVADPNAEAVKAAVEKTNTVYYAAEDVEKIFDVAKYAADKLGIEFFAPVIQHLKSLVKPVNPE</sequence>
<keyword evidence="2" id="KW-1185">Reference proteome</keyword>
<dbReference type="EMBL" id="SOYS01000002">
    <property type="protein sequence ID" value="NIY47284.1"/>
    <property type="molecule type" value="Genomic_DNA"/>
</dbReference>